<dbReference type="InterPro" id="IPR013785">
    <property type="entry name" value="Aldolase_TIM"/>
</dbReference>
<organism evidence="8">
    <name type="scientific">Streptomyces sp. CMC78</name>
    <dbReference type="NCBI Taxonomy" id="3231512"/>
    <lineage>
        <taxon>Bacteria</taxon>
        <taxon>Bacillati</taxon>
        <taxon>Actinomycetota</taxon>
        <taxon>Actinomycetes</taxon>
        <taxon>Kitasatosporales</taxon>
        <taxon>Streptomycetaceae</taxon>
        <taxon>Streptomyces</taxon>
    </lineage>
</organism>
<dbReference type="PANTHER" id="PTHR43303:SF4">
    <property type="entry name" value="NADPH DEHYDROGENASE C23G7.10C-RELATED"/>
    <property type="match status" value="1"/>
</dbReference>
<dbReference type="CDD" id="cd04747">
    <property type="entry name" value="OYE_like_5_FMN"/>
    <property type="match status" value="1"/>
</dbReference>
<evidence type="ECO:0000313" key="8">
    <source>
        <dbReference type="EMBL" id="BFP53561.1"/>
    </source>
</evidence>
<accession>A0AB33KHS2</accession>
<dbReference type="PANTHER" id="PTHR43303">
    <property type="entry name" value="NADPH DEHYDROGENASE C23G7.10C-RELATED"/>
    <property type="match status" value="1"/>
</dbReference>
<dbReference type="FunFam" id="3.20.20.70:FF:000262">
    <property type="entry name" value="NADH:flavin oxidoreductase"/>
    <property type="match status" value="1"/>
</dbReference>
<proteinExistence type="predicted"/>
<gene>
    <name evidence="8" type="ORF">SCMC78_33680</name>
</gene>
<feature type="domain" description="NADH:flavin oxidoreductase/NADH oxidase N-terminal" evidence="7">
    <location>
        <begin position="49"/>
        <end position="390"/>
    </location>
</feature>
<dbReference type="InterPro" id="IPR001155">
    <property type="entry name" value="OxRdtase_FMN_N"/>
</dbReference>
<dbReference type="GO" id="GO:0003959">
    <property type="term" value="F:NADPH dehydrogenase activity"/>
    <property type="evidence" value="ECO:0007669"/>
    <property type="project" value="InterPro"/>
</dbReference>
<dbReference type="EMBL" id="AP035884">
    <property type="protein sequence ID" value="BFP53561.1"/>
    <property type="molecule type" value="Genomic_DNA"/>
</dbReference>
<keyword evidence="2" id="KW-0285">Flavoprotein</keyword>
<evidence type="ECO:0000256" key="3">
    <source>
        <dbReference type="ARBA" id="ARBA00022643"/>
    </source>
</evidence>
<feature type="region of interest" description="Disordered" evidence="6">
    <location>
        <begin position="154"/>
        <end position="177"/>
    </location>
</feature>
<evidence type="ECO:0000256" key="2">
    <source>
        <dbReference type="ARBA" id="ARBA00022630"/>
    </source>
</evidence>
<evidence type="ECO:0000256" key="6">
    <source>
        <dbReference type="SAM" id="MobiDB-lite"/>
    </source>
</evidence>
<evidence type="ECO:0000256" key="1">
    <source>
        <dbReference type="ARBA" id="ARBA00001917"/>
    </source>
</evidence>
<keyword evidence="5" id="KW-0560">Oxidoreductase</keyword>
<comment type="cofactor">
    <cofactor evidence="1">
        <name>FMN</name>
        <dbReference type="ChEBI" id="CHEBI:58210"/>
    </cofactor>
</comment>
<dbReference type="KEGG" id="stcm:SCMC78_33680"/>
<keyword evidence="3" id="KW-0288">FMN</keyword>
<reference evidence="8" key="1">
    <citation type="submission" date="2024-07" db="EMBL/GenBank/DDBJ databases">
        <title>Complete genome sequences of cellulolytic bacteria, Kitasatospora sp. CMC57 and Streptomyces sp. CMC78, isolated from Japanese agricultural soil.</title>
        <authorList>
            <person name="Hashimoto T."/>
            <person name="Ito M."/>
            <person name="Iwamoto M."/>
            <person name="Fukahori D."/>
            <person name="Shoda T."/>
            <person name="Sakoda M."/>
            <person name="Morohoshi T."/>
            <person name="Mitsuboshi M."/>
            <person name="Nishizawa T."/>
        </authorList>
    </citation>
    <scope>NUCLEOTIDE SEQUENCE</scope>
    <source>
        <strain evidence="8">CMC78</strain>
    </source>
</reference>
<dbReference type="SUPFAM" id="SSF51395">
    <property type="entry name" value="FMN-linked oxidoreductases"/>
    <property type="match status" value="1"/>
</dbReference>
<keyword evidence="4" id="KW-0521">NADP</keyword>
<dbReference type="Pfam" id="PF00724">
    <property type="entry name" value="Oxidored_FMN"/>
    <property type="match status" value="1"/>
</dbReference>
<name>A0AB33KHS2_9ACTN</name>
<sequence length="406" mass="43103">MDHPRNGQEPDVTDVTDVTAPAAPAAPAGVRDAAEASGAAARAAATLSRPFTVRGLTSRNRIAMAPMTRQFSPDGVPGQDVADYYTRRAAGDVGLIITEGTYVDHESAGTSDRVPRFHGEAALAGWGHVADSVHRAGGAIIPQLWHVGVTRTEGAGPVPDAEPVGPSGLSLSGEPKGRAMTQKDLDDVIAAFADAAAAAERLGFDGAELHGAHGYLIDQFLWSGSNRRTDAYGGDLVARTRFAAEIVAACRAAVSDAFPLFFRMSQWKSDNYEAKLAQTPEELDALLTPLAEAGVDVFHASTRRYWLPEFEGSDLNLAGWVKKISGRPTLTVGSVGLDGDFFSAFQGNDSKVTGIEQLLDRMERDEFDMVAVGRALISDPEWAAKTLGGRTADITPFSAEMLKTLH</sequence>
<evidence type="ECO:0000256" key="5">
    <source>
        <dbReference type="ARBA" id="ARBA00023002"/>
    </source>
</evidence>
<dbReference type="GO" id="GO:0050661">
    <property type="term" value="F:NADP binding"/>
    <property type="evidence" value="ECO:0007669"/>
    <property type="project" value="InterPro"/>
</dbReference>
<dbReference type="AlphaFoldDB" id="A0AB33KHS2"/>
<evidence type="ECO:0000256" key="4">
    <source>
        <dbReference type="ARBA" id="ARBA00022857"/>
    </source>
</evidence>
<protein>
    <submittedName>
        <fullName evidence="8">NADH:flavin oxidoreductase</fullName>
    </submittedName>
</protein>
<evidence type="ECO:0000259" key="7">
    <source>
        <dbReference type="Pfam" id="PF00724"/>
    </source>
</evidence>
<dbReference type="InterPro" id="IPR044152">
    <property type="entry name" value="YqjM-like"/>
</dbReference>
<dbReference type="GO" id="GO:0010181">
    <property type="term" value="F:FMN binding"/>
    <property type="evidence" value="ECO:0007669"/>
    <property type="project" value="InterPro"/>
</dbReference>
<dbReference type="Gene3D" id="3.20.20.70">
    <property type="entry name" value="Aldolase class I"/>
    <property type="match status" value="1"/>
</dbReference>